<dbReference type="InterPro" id="IPR011717">
    <property type="entry name" value="TPR-4"/>
</dbReference>
<dbReference type="SMART" id="SM00028">
    <property type="entry name" value="TPR"/>
    <property type="match status" value="2"/>
</dbReference>
<evidence type="ECO:0000256" key="3">
    <source>
        <dbReference type="PROSITE-ProRule" id="PRU00339"/>
    </source>
</evidence>
<dbReference type="PANTHER" id="PTHR44943">
    <property type="entry name" value="CELLULOSE SYNTHASE OPERON PROTEIN C"/>
    <property type="match status" value="1"/>
</dbReference>
<proteinExistence type="predicted"/>
<evidence type="ECO:0000256" key="1">
    <source>
        <dbReference type="ARBA" id="ARBA00022737"/>
    </source>
</evidence>
<dbReference type="Proteomes" id="UP000601435">
    <property type="component" value="Unassembled WGS sequence"/>
</dbReference>
<gene>
    <name evidence="4" type="primary">Tmtc4</name>
    <name evidence="4" type="ORF">SNEC2469_LOCUS2497</name>
</gene>
<feature type="repeat" description="TPR" evidence="3">
    <location>
        <begin position="11"/>
        <end position="44"/>
    </location>
</feature>
<dbReference type="GO" id="GO:0042802">
    <property type="term" value="F:identical protein binding"/>
    <property type="evidence" value="ECO:0007669"/>
    <property type="project" value="InterPro"/>
</dbReference>
<dbReference type="Pfam" id="PF07721">
    <property type="entry name" value="TPR_4"/>
    <property type="match status" value="1"/>
</dbReference>
<sequence length="192" mass="21514">MADALSWPTSVKTRHQLGTVFHQQGRSEEALREFNASLMILDDNALTDHCIAQVYIETGRYHLALERFEKILRGHGVGFSAFNLWMLYVDYGFTLVALGKFQEAIQPLEYGLSRNAAVPHGQNALGYAYAQLNQLQEAQEVLARGLEYDPDNPVIWSNLAVAACSVRRFRGTTAWLARGVIMTVCTMLSSRC</sequence>
<dbReference type="SUPFAM" id="SSF48452">
    <property type="entry name" value="TPR-like"/>
    <property type="match status" value="1"/>
</dbReference>
<keyword evidence="2 3" id="KW-0802">TPR repeat</keyword>
<feature type="repeat" description="TPR" evidence="3">
    <location>
        <begin position="119"/>
        <end position="152"/>
    </location>
</feature>
<keyword evidence="1" id="KW-0677">Repeat</keyword>
<organism evidence="4 5">
    <name type="scientific">Symbiodinium necroappetens</name>
    <dbReference type="NCBI Taxonomy" id="1628268"/>
    <lineage>
        <taxon>Eukaryota</taxon>
        <taxon>Sar</taxon>
        <taxon>Alveolata</taxon>
        <taxon>Dinophyceae</taxon>
        <taxon>Suessiales</taxon>
        <taxon>Symbiodiniaceae</taxon>
        <taxon>Symbiodinium</taxon>
    </lineage>
</organism>
<protein>
    <submittedName>
        <fullName evidence="4">Tmtc4 protein</fullName>
    </submittedName>
</protein>
<keyword evidence="5" id="KW-1185">Reference proteome</keyword>
<dbReference type="InterPro" id="IPR051685">
    <property type="entry name" value="Ycf3/AcsC/BcsC/TPR_MFPF"/>
</dbReference>
<dbReference type="PANTHER" id="PTHR44943:SF8">
    <property type="entry name" value="TPR REPEAT-CONTAINING PROTEIN MJ0263"/>
    <property type="match status" value="1"/>
</dbReference>
<dbReference type="EMBL" id="CAJNJA010006817">
    <property type="protein sequence ID" value="CAE7216092.1"/>
    <property type="molecule type" value="Genomic_DNA"/>
</dbReference>
<dbReference type="Gene3D" id="1.25.40.10">
    <property type="entry name" value="Tetratricopeptide repeat domain"/>
    <property type="match status" value="1"/>
</dbReference>
<dbReference type="InterPro" id="IPR011990">
    <property type="entry name" value="TPR-like_helical_dom_sf"/>
</dbReference>
<dbReference type="Pfam" id="PF14559">
    <property type="entry name" value="TPR_19"/>
    <property type="match status" value="1"/>
</dbReference>
<reference evidence="4" key="1">
    <citation type="submission" date="2021-02" db="EMBL/GenBank/DDBJ databases">
        <authorList>
            <person name="Dougan E. K."/>
            <person name="Rhodes N."/>
            <person name="Thang M."/>
            <person name="Chan C."/>
        </authorList>
    </citation>
    <scope>NUCLEOTIDE SEQUENCE</scope>
</reference>
<dbReference type="InterPro" id="IPR019734">
    <property type="entry name" value="TPR_rpt"/>
</dbReference>
<name>A0A812JXX8_9DINO</name>
<dbReference type="OrthoDB" id="19588at2759"/>
<accession>A0A812JXX8</accession>
<evidence type="ECO:0000313" key="5">
    <source>
        <dbReference type="Proteomes" id="UP000601435"/>
    </source>
</evidence>
<evidence type="ECO:0000256" key="2">
    <source>
        <dbReference type="ARBA" id="ARBA00022803"/>
    </source>
</evidence>
<dbReference type="AlphaFoldDB" id="A0A812JXX8"/>
<comment type="caution">
    <text evidence="4">The sequence shown here is derived from an EMBL/GenBank/DDBJ whole genome shotgun (WGS) entry which is preliminary data.</text>
</comment>
<evidence type="ECO:0000313" key="4">
    <source>
        <dbReference type="EMBL" id="CAE7216092.1"/>
    </source>
</evidence>
<dbReference type="PROSITE" id="PS50005">
    <property type="entry name" value="TPR"/>
    <property type="match status" value="2"/>
</dbReference>